<dbReference type="RefSeq" id="WP_150385068.1">
    <property type="nucleotide sequence ID" value="NZ_BAAAFS010000002.1"/>
</dbReference>
<comment type="caution">
    <text evidence="1">The sequence shown here is derived from an EMBL/GenBank/DDBJ whole genome shotgun (WGS) entry which is preliminary data.</text>
</comment>
<dbReference type="Proteomes" id="UP000322181">
    <property type="component" value="Unassembled WGS sequence"/>
</dbReference>
<sequence length="44" mass="4701">MMVAPFGEKTYTITSLPTGSSGKIIVEAIVIDDKGHSHTVSRLL</sequence>
<organism evidence="1 2">
    <name type="scientific">Morganella psychrotolerans</name>
    <dbReference type="NCBI Taxonomy" id="368603"/>
    <lineage>
        <taxon>Bacteria</taxon>
        <taxon>Pseudomonadati</taxon>
        <taxon>Pseudomonadota</taxon>
        <taxon>Gammaproteobacteria</taxon>
        <taxon>Enterobacterales</taxon>
        <taxon>Morganellaceae</taxon>
        <taxon>Morganella</taxon>
    </lineage>
</organism>
<accession>A0A5M9QYJ4</accession>
<evidence type="ECO:0000313" key="2">
    <source>
        <dbReference type="Proteomes" id="UP000322181"/>
    </source>
</evidence>
<reference evidence="1 2" key="1">
    <citation type="submission" date="2019-09" db="EMBL/GenBank/DDBJ databases">
        <title>Draft genome sequence of various Type strains from the CCUG.</title>
        <authorList>
            <person name="Pineiro-Iglesias B."/>
            <person name="Tunovic T."/>
            <person name="Unosson C."/>
            <person name="Inganas E."/>
            <person name="Ohlen M."/>
            <person name="Cardew S."/>
            <person name="Jensie-Markopoulos S."/>
            <person name="Salva-Serra F."/>
            <person name="Jaen-Luchoro D."/>
            <person name="Karlsson R."/>
            <person name="Svensson-Stadler L."/>
            <person name="Chun J."/>
            <person name="Moore E."/>
        </authorList>
    </citation>
    <scope>NUCLEOTIDE SEQUENCE [LARGE SCALE GENOMIC DNA]</scope>
    <source>
        <strain evidence="1 2">CCUG 53682T</strain>
    </source>
</reference>
<dbReference type="OrthoDB" id="9999330at2"/>
<dbReference type="EMBL" id="VXKB01000006">
    <property type="protein sequence ID" value="KAA8713458.1"/>
    <property type="molecule type" value="Genomic_DNA"/>
</dbReference>
<proteinExistence type="predicted"/>
<dbReference type="AlphaFoldDB" id="A0A5M9QYJ4"/>
<evidence type="ECO:0000313" key="1">
    <source>
        <dbReference type="EMBL" id="KAA8713458.1"/>
    </source>
</evidence>
<dbReference type="Gene3D" id="2.60.40.10">
    <property type="entry name" value="Immunoglobulins"/>
    <property type="match status" value="1"/>
</dbReference>
<dbReference type="InterPro" id="IPR013783">
    <property type="entry name" value="Ig-like_fold"/>
</dbReference>
<name>A0A5M9QYJ4_9GAMM</name>
<gene>
    <name evidence="1" type="ORF">F4V73_16030</name>
</gene>
<protein>
    <submittedName>
        <fullName evidence="1">Uncharacterized protein</fullName>
    </submittedName>
</protein>